<evidence type="ECO:0000256" key="2">
    <source>
        <dbReference type="SAM" id="SignalP"/>
    </source>
</evidence>
<accession>A0A517TZM8</accession>
<dbReference type="Proteomes" id="UP000317909">
    <property type="component" value="Chromosome"/>
</dbReference>
<feature type="compositionally biased region" description="Low complexity" evidence="1">
    <location>
        <begin position="346"/>
        <end position="364"/>
    </location>
</feature>
<feature type="compositionally biased region" description="Basic and acidic residues" evidence="1">
    <location>
        <begin position="296"/>
        <end position="309"/>
    </location>
</feature>
<name>A0A517TZM8_9BACT</name>
<gene>
    <name evidence="3" type="ORF">I41_30300</name>
</gene>
<proteinExistence type="predicted"/>
<dbReference type="AlphaFoldDB" id="A0A517TZM8"/>
<feature type="signal peptide" evidence="2">
    <location>
        <begin position="1"/>
        <end position="25"/>
    </location>
</feature>
<feature type="compositionally biased region" description="Low complexity" evidence="1">
    <location>
        <begin position="205"/>
        <end position="220"/>
    </location>
</feature>
<evidence type="ECO:0000313" key="3">
    <source>
        <dbReference type="EMBL" id="QDT73839.1"/>
    </source>
</evidence>
<feature type="region of interest" description="Disordered" evidence="1">
    <location>
        <begin position="170"/>
        <end position="379"/>
    </location>
</feature>
<dbReference type="OrthoDB" id="258964at2"/>
<reference evidence="3 4" key="1">
    <citation type="submission" date="2019-02" db="EMBL/GenBank/DDBJ databases">
        <title>Deep-cultivation of Planctomycetes and their phenomic and genomic characterization uncovers novel biology.</title>
        <authorList>
            <person name="Wiegand S."/>
            <person name="Jogler M."/>
            <person name="Boedeker C."/>
            <person name="Pinto D."/>
            <person name="Vollmers J."/>
            <person name="Rivas-Marin E."/>
            <person name="Kohn T."/>
            <person name="Peeters S.H."/>
            <person name="Heuer A."/>
            <person name="Rast P."/>
            <person name="Oberbeckmann S."/>
            <person name="Bunk B."/>
            <person name="Jeske O."/>
            <person name="Meyerdierks A."/>
            <person name="Storesund J.E."/>
            <person name="Kallscheuer N."/>
            <person name="Luecker S."/>
            <person name="Lage O.M."/>
            <person name="Pohl T."/>
            <person name="Merkel B.J."/>
            <person name="Hornburger P."/>
            <person name="Mueller R.-W."/>
            <person name="Bruemmer F."/>
            <person name="Labrenz M."/>
            <person name="Spormann A.M."/>
            <person name="Op den Camp H."/>
            <person name="Overmann J."/>
            <person name="Amann R."/>
            <person name="Jetten M.S.M."/>
            <person name="Mascher T."/>
            <person name="Medema M.H."/>
            <person name="Devos D.P."/>
            <person name="Kaster A.-K."/>
            <person name="Ovreas L."/>
            <person name="Rohde M."/>
            <person name="Galperin M.Y."/>
            <person name="Jogler C."/>
        </authorList>
    </citation>
    <scope>NUCLEOTIDE SEQUENCE [LARGE SCALE GENOMIC DNA]</scope>
    <source>
        <strain evidence="3 4">I41</strain>
    </source>
</reference>
<evidence type="ECO:0000313" key="4">
    <source>
        <dbReference type="Proteomes" id="UP000317909"/>
    </source>
</evidence>
<dbReference type="KEGG" id="llh:I41_30300"/>
<dbReference type="RefSeq" id="WP_145433499.1">
    <property type="nucleotide sequence ID" value="NZ_CP036339.1"/>
</dbReference>
<organism evidence="3 4">
    <name type="scientific">Lacipirellula limnantheis</name>
    <dbReference type="NCBI Taxonomy" id="2528024"/>
    <lineage>
        <taxon>Bacteria</taxon>
        <taxon>Pseudomonadati</taxon>
        <taxon>Planctomycetota</taxon>
        <taxon>Planctomycetia</taxon>
        <taxon>Pirellulales</taxon>
        <taxon>Lacipirellulaceae</taxon>
        <taxon>Lacipirellula</taxon>
    </lineage>
</organism>
<feature type="chain" id="PRO_5022219294" description="Chromosome partition protein Smc" evidence="2">
    <location>
        <begin position="26"/>
        <end position="615"/>
    </location>
</feature>
<keyword evidence="4" id="KW-1185">Reference proteome</keyword>
<feature type="compositionally biased region" description="Basic and acidic residues" evidence="1">
    <location>
        <begin position="226"/>
        <end position="266"/>
    </location>
</feature>
<feature type="compositionally biased region" description="Basic and acidic residues" evidence="1">
    <location>
        <begin position="365"/>
        <end position="379"/>
    </location>
</feature>
<sequence length="615" mass="67494" precursor="true">MPSPLRRWRPLMAAMLIAAAGHAFGTVRLAVAQEAAPATAAAPEAAGNESLAEIEARLADRYARLETLVERLAELSRSTQPRRATLLRQLISQSRDRDVTGQFEKVIAALEQESFSSAIDGQAALEVELNKLLELLLQEDRDRQIDSERKRIGRYLQEVNRLIRMQRGVKARTDGGDEAQELADDQQQVGDKTRELGDEVEEAEQTAAEKAASESPEAGGENSGGKPDKGESPEDGEPKAGEANEAESKPADSEVPKQPEAAEPKSGEPTPGDEAQQESSKSGENKPGESPADQGKPSEGKPSEGKPSEGKPSQGSPPESSGEPGQPSESGGEQQAAEPPPDNPMQRAAQKLRQAQQRMEQAQQKLEESQRDGAVEDQAKAVEELEQAKAELERILRQLREEELERMLVMLEARFRKMLDAQVEVYDETKKLDAATEKAPEHEMEIAGGRLARKETLIVREADRALLLLREDGTSTAFPEAIEQARDDMASIAERLRETHVDLITQGLEEDVIAALEETLAALQQALKDLREQKGQPQQGQGQSQPGEKPLVDQLAELRMIRSLQVRVNKRTQQYGAMIEGEQAEEADLLEALDGLALRQQKIFQATRELTTKEN</sequence>
<feature type="compositionally biased region" description="Low complexity" evidence="1">
    <location>
        <begin position="310"/>
        <end position="335"/>
    </location>
</feature>
<dbReference type="EMBL" id="CP036339">
    <property type="protein sequence ID" value="QDT73839.1"/>
    <property type="molecule type" value="Genomic_DNA"/>
</dbReference>
<keyword evidence="2" id="KW-0732">Signal</keyword>
<evidence type="ECO:0008006" key="5">
    <source>
        <dbReference type="Google" id="ProtNLM"/>
    </source>
</evidence>
<protein>
    <recommendedName>
        <fullName evidence="5">Chromosome partition protein Smc</fullName>
    </recommendedName>
</protein>
<evidence type="ECO:0000256" key="1">
    <source>
        <dbReference type="SAM" id="MobiDB-lite"/>
    </source>
</evidence>